<dbReference type="InterPro" id="IPR036388">
    <property type="entry name" value="WH-like_DNA-bd_sf"/>
</dbReference>
<organism evidence="1 3">
    <name type="scientific">Streptomyces nigrescens</name>
    <dbReference type="NCBI Taxonomy" id="1920"/>
    <lineage>
        <taxon>Bacteria</taxon>
        <taxon>Bacillati</taxon>
        <taxon>Actinomycetota</taxon>
        <taxon>Actinomycetes</taxon>
        <taxon>Kitasatosporales</taxon>
        <taxon>Streptomycetaceae</taxon>
        <taxon>Streptomyces</taxon>
    </lineage>
</organism>
<dbReference type="AlphaFoldDB" id="A0A640TKM8"/>
<accession>A0A640TKM8</accession>
<keyword evidence="4" id="KW-1185">Reference proteome</keyword>
<proteinExistence type="predicted"/>
<dbReference type="EMBL" id="BLIP01000001">
    <property type="protein sequence ID" value="GFE24137.1"/>
    <property type="molecule type" value="Genomic_DNA"/>
</dbReference>
<dbReference type="EMBL" id="CP114202">
    <property type="protein sequence ID" value="WAT98511.1"/>
    <property type="molecule type" value="Genomic_DNA"/>
</dbReference>
<gene>
    <name evidence="1" type="ORF">Sliba_45900</name>
    <name evidence="2" type="ORF">STRLI_004581</name>
</gene>
<reference evidence="1 3" key="1">
    <citation type="submission" date="2019-12" db="EMBL/GenBank/DDBJ databases">
        <title>Whole genome shotgun sequence of Streptomyces libani subsp. libani NBRC 13452.</title>
        <authorList>
            <person name="Ichikawa N."/>
            <person name="Kimura A."/>
            <person name="Kitahashi Y."/>
            <person name="Komaki H."/>
            <person name="Tamura T."/>
        </authorList>
    </citation>
    <scope>NUCLEOTIDE SEQUENCE [LARGE SCALE GENOMIC DNA]</scope>
    <source>
        <strain evidence="1 3">NBRC 13452</strain>
    </source>
</reference>
<dbReference type="Proteomes" id="UP000429552">
    <property type="component" value="Unassembled WGS sequence"/>
</dbReference>
<name>A0A640TKM8_STRNI</name>
<evidence type="ECO:0000313" key="1">
    <source>
        <dbReference type="EMBL" id="GFE24137.1"/>
    </source>
</evidence>
<evidence type="ECO:0000313" key="4">
    <source>
        <dbReference type="Proteomes" id="UP001210609"/>
    </source>
</evidence>
<evidence type="ECO:0000313" key="3">
    <source>
        <dbReference type="Proteomes" id="UP000429552"/>
    </source>
</evidence>
<dbReference type="Pfam" id="PF13384">
    <property type="entry name" value="HTH_23"/>
    <property type="match status" value="1"/>
</dbReference>
<dbReference type="RefSeq" id="WP_159487937.1">
    <property type="nucleotide sequence ID" value="NZ_BLIP01000001.1"/>
</dbReference>
<dbReference type="Proteomes" id="UP001210609">
    <property type="component" value="Chromosome"/>
</dbReference>
<dbReference type="Gene3D" id="1.10.10.10">
    <property type="entry name" value="Winged helix-like DNA-binding domain superfamily/Winged helix DNA-binding domain"/>
    <property type="match status" value="1"/>
</dbReference>
<protein>
    <submittedName>
        <fullName evidence="2">Helix-turn-helix domain-containing protein</fullName>
    </submittedName>
</protein>
<dbReference type="SUPFAM" id="SSF88659">
    <property type="entry name" value="Sigma3 and sigma4 domains of RNA polymerase sigma factors"/>
    <property type="match status" value="1"/>
</dbReference>
<sequence>MSTPEDARAKAVRQLMEPGQERTRLAAELERLDTKLRPLILEAIKVGVPYRRVAELTGISRATVARWGKHEE</sequence>
<dbReference type="InterPro" id="IPR013324">
    <property type="entry name" value="RNA_pol_sigma_r3/r4-like"/>
</dbReference>
<reference evidence="2 4" key="2">
    <citation type="submission" date="2022-12" db="EMBL/GenBank/DDBJ databases">
        <authorList>
            <person name="Ruckert C."/>
            <person name="Busche T."/>
            <person name="Kalinowski J."/>
            <person name="Wittmann C."/>
        </authorList>
    </citation>
    <scope>NUCLEOTIDE SEQUENCE [LARGE SCALE GENOMIC DNA]</scope>
    <source>
        <strain evidence="2 4">DSM 40555</strain>
    </source>
</reference>
<evidence type="ECO:0000313" key="2">
    <source>
        <dbReference type="EMBL" id="WAT98511.1"/>
    </source>
</evidence>